<protein>
    <submittedName>
        <fullName evidence="2">FABP4-like protein</fullName>
    </submittedName>
</protein>
<dbReference type="SUPFAM" id="SSF50814">
    <property type="entry name" value="Lipocalins"/>
    <property type="match status" value="1"/>
</dbReference>
<dbReference type="CDD" id="cd00742">
    <property type="entry name" value="FABP"/>
    <property type="match status" value="1"/>
</dbReference>
<dbReference type="Proteomes" id="UP001164746">
    <property type="component" value="Chromosome 2"/>
</dbReference>
<dbReference type="InterPro" id="IPR012674">
    <property type="entry name" value="Calycin"/>
</dbReference>
<dbReference type="EMBL" id="CP111013">
    <property type="protein sequence ID" value="WAQ95441.1"/>
    <property type="molecule type" value="Genomic_DNA"/>
</dbReference>
<dbReference type="Gene3D" id="2.40.128.20">
    <property type="match status" value="1"/>
</dbReference>
<accession>A0ABY7DEL0</accession>
<keyword evidence="3" id="KW-1185">Reference proteome</keyword>
<evidence type="ECO:0000256" key="1">
    <source>
        <dbReference type="ARBA" id="ARBA00008390"/>
    </source>
</evidence>
<dbReference type="InterPro" id="IPR031259">
    <property type="entry name" value="ILBP"/>
</dbReference>
<evidence type="ECO:0000313" key="3">
    <source>
        <dbReference type="Proteomes" id="UP001164746"/>
    </source>
</evidence>
<evidence type="ECO:0000313" key="2">
    <source>
        <dbReference type="EMBL" id="WAQ95441.1"/>
    </source>
</evidence>
<reference evidence="2" key="1">
    <citation type="submission" date="2022-11" db="EMBL/GenBank/DDBJ databases">
        <title>Centuries of genome instability and evolution in soft-shell clam transmissible cancer (bioRxiv).</title>
        <authorList>
            <person name="Hart S.F.M."/>
            <person name="Yonemitsu M.A."/>
            <person name="Giersch R.M."/>
            <person name="Beal B.F."/>
            <person name="Arriagada G."/>
            <person name="Davis B.W."/>
            <person name="Ostrander E.A."/>
            <person name="Goff S.P."/>
            <person name="Metzger M.J."/>
        </authorList>
    </citation>
    <scope>NUCLEOTIDE SEQUENCE</scope>
    <source>
        <strain evidence="2">MELC-2E11</strain>
        <tissue evidence="2">Siphon/mantle</tissue>
    </source>
</reference>
<sequence length="128" mass="13925">MASEIKTLFEGKWTHTKSEKFEEYLTAIGIGYLKRKMAMSLSPTITISVDGEEISVNISAGPKGNESKFRLGQEFTVGGEMEGQAIATFEAGKLSVNITPKDSSKKKQTVTREIVDGGLVQGHARQSK</sequence>
<dbReference type="PANTHER" id="PTHR11955">
    <property type="entry name" value="FATTY ACID BINDING PROTEIN"/>
    <property type="match status" value="1"/>
</dbReference>
<gene>
    <name evidence="2" type="ORF">MAR_028131</name>
</gene>
<organism evidence="2 3">
    <name type="scientific">Mya arenaria</name>
    <name type="common">Soft-shell clam</name>
    <dbReference type="NCBI Taxonomy" id="6604"/>
    <lineage>
        <taxon>Eukaryota</taxon>
        <taxon>Metazoa</taxon>
        <taxon>Spiralia</taxon>
        <taxon>Lophotrochozoa</taxon>
        <taxon>Mollusca</taxon>
        <taxon>Bivalvia</taxon>
        <taxon>Autobranchia</taxon>
        <taxon>Heteroconchia</taxon>
        <taxon>Euheterodonta</taxon>
        <taxon>Imparidentia</taxon>
        <taxon>Neoheterodontei</taxon>
        <taxon>Myida</taxon>
        <taxon>Myoidea</taxon>
        <taxon>Myidae</taxon>
        <taxon>Mya</taxon>
    </lineage>
</organism>
<proteinExistence type="inferred from homology"/>
<name>A0ABY7DEL0_MYAAR</name>
<comment type="similarity">
    <text evidence="1">Belongs to the calycin superfamily. Fatty-acid binding protein (FABP) family.</text>
</comment>